<protein>
    <submittedName>
        <fullName evidence="2">Uncharacterized protein</fullName>
    </submittedName>
</protein>
<gene>
    <name evidence="2" type="ORF">Cvel_6358</name>
</gene>
<accession>A0A0G4HCT1</accession>
<evidence type="ECO:0000256" key="1">
    <source>
        <dbReference type="SAM" id="MobiDB-lite"/>
    </source>
</evidence>
<feature type="region of interest" description="Disordered" evidence="1">
    <location>
        <begin position="245"/>
        <end position="290"/>
    </location>
</feature>
<feature type="compositionally biased region" description="Gly residues" evidence="1">
    <location>
        <begin position="258"/>
        <end position="268"/>
    </location>
</feature>
<evidence type="ECO:0000313" key="2">
    <source>
        <dbReference type="EMBL" id="CEM41789.1"/>
    </source>
</evidence>
<dbReference type="PhylomeDB" id="A0A0G4HCT1"/>
<proteinExistence type="predicted"/>
<dbReference type="AlphaFoldDB" id="A0A0G4HCT1"/>
<reference evidence="2" key="1">
    <citation type="submission" date="2014-11" db="EMBL/GenBank/DDBJ databases">
        <authorList>
            <person name="Otto D Thomas"/>
            <person name="Naeem Raeece"/>
        </authorList>
    </citation>
    <scope>NUCLEOTIDE SEQUENCE</scope>
</reference>
<sequence>MSDSGGSPFPVLGANDTFQPWWDSYENKTEGDQKLFGASEEQIAQWQASRIYAATRNHHIVGNSIQLLFDQKQNPLDTTFRSGGKIEWVKYRDALRDKVKQLLDETSRTKKKQNARQWRTLADNGYIYKSFQLMVDSFETLVKEMKNCGAESDVPVSLRGEAMFACFPRYNQKKMENDWDEDDLSDYDKIMAEAKRLAAKSHTNAIDEPPGGPPIWVKAQGSMPNPPKQKSLIVKEEVAFVGGAGFPPRGKGYRGGRGRGNAGSGRGGYQRSRQGRAEGQNGSHEQKDCSRCSRKGEYDAEWLAHNECPGMSAHCDICQRTGHFTQCCRDKKVKAQQ</sequence>
<dbReference type="EMBL" id="CDMZ01002311">
    <property type="protein sequence ID" value="CEM41789.1"/>
    <property type="molecule type" value="Genomic_DNA"/>
</dbReference>
<dbReference type="VEuPathDB" id="CryptoDB:Cvel_6358"/>
<name>A0A0G4HCT1_9ALVE</name>
<organism evidence="2">
    <name type="scientific">Chromera velia CCMP2878</name>
    <dbReference type="NCBI Taxonomy" id="1169474"/>
    <lineage>
        <taxon>Eukaryota</taxon>
        <taxon>Sar</taxon>
        <taxon>Alveolata</taxon>
        <taxon>Colpodellida</taxon>
        <taxon>Chromeraceae</taxon>
        <taxon>Chromera</taxon>
    </lineage>
</organism>